<dbReference type="Proteomes" id="UP001386955">
    <property type="component" value="Unassembled WGS sequence"/>
</dbReference>
<keyword evidence="2" id="KW-1185">Reference proteome</keyword>
<organism evidence="1 2">
    <name type="scientific">Psophocarpus tetragonolobus</name>
    <name type="common">Winged bean</name>
    <name type="synonym">Dolichos tetragonolobus</name>
    <dbReference type="NCBI Taxonomy" id="3891"/>
    <lineage>
        <taxon>Eukaryota</taxon>
        <taxon>Viridiplantae</taxon>
        <taxon>Streptophyta</taxon>
        <taxon>Embryophyta</taxon>
        <taxon>Tracheophyta</taxon>
        <taxon>Spermatophyta</taxon>
        <taxon>Magnoliopsida</taxon>
        <taxon>eudicotyledons</taxon>
        <taxon>Gunneridae</taxon>
        <taxon>Pentapetalae</taxon>
        <taxon>rosids</taxon>
        <taxon>fabids</taxon>
        <taxon>Fabales</taxon>
        <taxon>Fabaceae</taxon>
        <taxon>Papilionoideae</taxon>
        <taxon>50 kb inversion clade</taxon>
        <taxon>NPAAA clade</taxon>
        <taxon>indigoferoid/millettioid clade</taxon>
        <taxon>Phaseoleae</taxon>
        <taxon>Psophocarpus</taxon>
    </lineage>
</organism>
<dbReference type="AlphaFoldDB" id="A0AAN9S4A2"/>
<protein>
    <submittedName>
        <fullName evidence="1">Uncharacterized protein</fullName>
    </submittedName>
</protein>
<gene>
    <name evidence="1" type="ORF">VNO78_23322</name>
</gene>
<evidence type="ECO:0000313" key="2">
    <source>
        <dbReference type="Proteomes" id="UP001386955"/>
    </source>
</evidence>
<sequence length="68" mass="7942">MAFSSDLVHVMDMLQSSSFRQFGKGYNGKFWAAIGFNFVASVSFTMKEEKIWHSQIYRIKLEHTQFTV</sequence>
<reference evidence="1 2" key="1">
    <citation type="submission" date="2024-01" db="EMBL/GenBank/DDBJ databases">
        <title>The genomes of 5 underutilized Papilionoideae crops provide insights into root nodulation and disease resistanc.</title>
        <authorList>
            <person name="Jiang F."/>
        </authorList>
    </citation>
    <scope>NUCLEOTIDE SEQUENCE [LARGE SCALE GENOMIC DNA]</scope>
    <source>
        <strain evidence="1">DUOXIRENSHENG_FW03</strain>
        <tissue evidence="1">Leaves</tissue>
    </source>
</reference>
<name>A0AAN9S4A2_PSOTE</name>
<dbReference type="EMBL" id="JAYMYS010000006">
    <property type="protein sequence ID" value="KAK7388505.1"/>
    <property type="molecule type" value="Genomic_DNA"/>
</dbReference>
<comment type="caution">
    <text evidence="1">The sequence shown here is derived from an EMBL/GenBank/DDBJ whole genome shotgun (WGS) entry which is preliminary data.</text>
</comment>
<proteinExistence type="predicted"/>
<accession>A0AAN9S4A2</accession>
<evidence type="ECO:0000313" key="1">
    <source>
        <dbReference type="EMBL" id="KAK7388505.1"/>
    </source>
</evidence>